<dbReference type="GO" id="GO:0030488">
    <property type="term" value="P:tRNA methylation"/>
    <property type="evidence" value="ECO:0007669"/>
    <property type="project" value="TreeGrafter"/>
</dbReference>
<feature type="compositionally biased region" description="Basic and acidic residues" evidence="11">
    <location>
        <begin position="754"/>
        <end position="763"/>
    </location>
</feature>
<dbReference type="GO" id="GO:0005634">
    <property type="term" value="C:nucleus"/>
    <property type="evidence" value="ECO:0007669"/>
    <property type="project" value="UniProtKB-SubCell"/>
</dbReference>
<keyword evidence="7" id="KW-0819">tRNA processing</keyword>
<feature type="compositionally biased region" description="Basic residues" evidence="11">
    <location>
        <begin position="9"/>
        <end position="23"/>
    </location>
</feature>
<feature type="compositionally biased region" description="Basic and acidic residues" evidence="11">
    <location>
        <begin position="456"/>
        <end position="467"/>
    </location>
</feature>
<dbReference type="Pfam" id="PF25376">
    <property type="entry name" value="Pre-PUA_NSUN2"/>
    <property type="match status" value="1"/>
</dbReference>
<dbReference type="Pfam" id="PF25378">
    <property type="entry name" value="PUA_NSUN2"/>
    <property type="match status" value="1"/>
</dbReference>
<dbReference type="Gene3D" id="3.40.50.150">
    <property type="entry name" value="Vaccinia Virus protein VP39"/>
    <property type="match status" value="1"/>
</dbReference>
<dbReference type="InterPro" id="IPR029063">
    <property type="entry name" value="SAM-dependent_MTases_sf"/>
</dbReference>
<evidence type="ECO:0000256" key="2">
    <source>
        <dbReference type="ARBA" id="ARBA00012629"/>
    </source>
</evidence>
<proteinExistence type="inferred from homology"/>
<dbReference type="GO" id="GO:0000049">
    <property type="term" value="F:tRNA binding"/>
    <property type="evidence" value="ECO:0007669"/>
    <property type="project" value="UniProtKB-KW"/>
</dbReference>
<comment type="similarity">
    <text evidence="10">Belongs to the class I-like SAM-binding methyltransferase superfamily. RsmB/NOP family.</text>
</comment>
<dbReference type="PANTHER" id="PTHR22808:SF1">
    <property type="entry name" value="RNA CYTOSINE-C(5)-METHYLTRANSFERASE NSUN2-RELATED"/>
    <property type="match status" value="1"/>
</dbReference>
<feature type="compositionally biased region" description="Acidic residues" evidence="11">
    <location>
        <begin position="764"/>
        <end position="773"/>
    </location>
</feature>
<evidence type="ECO:0000256" key="8">
    <source>
        <dbReference type="ARBA" id="ARBA00022884"/>
    </source>
</evidence>
<feature type="active site" description="Nucleophile" evidence="10">
    <location>
        <position position="341"/>
    </location>
</feature>
<reference evidence="14" key="1">
    <citation type="submission" date="2025-08" db="UniProtKB">
        <authorList>
            <consortium name="RefSeq"/>
        </authorList>
    </citation>
    <scope>IDENTIFICATION</scope>
    <source>
        <strain evidence="14">Airmid</strain>
    </source>
</reference>
<evidence type="ECO:0000256" key="4">
    <source>
        <dbReference type="ARBA" id="ARBA00022603"/>
    </source>
</evidence>
<feature type="region of interest" description="Disordered" evidence="11">
    <location>
        <begin position="1"/>
        <end position="40"/>
    </location>
</feature>
<evidence type="ECO:0000256" key="11">
    <source>
        <dbReference type="SAM" id="MobiDB-lite"/>
    </source>
</evidence>
<feature type="binding site" evidence="10">
    <location>
        <begin position="191"/>
        <end position="197"/>
    </location>
    <ligand>
        <name>S-adenosyl-L-methionine</name>
        <dbReference type="ChEBI" id="CHEBI:59789"/>
    </ligand>
</feature>
<dbReference type="InParanoid" id="A0A6P6Y0J9"/>
<keyword evidence="13" id="KW-1185">Reference proteome</keyword>
<dbReference type="OrthoDB" id="6093671at2759"/>
<dbReference type="InterPro" id="IPR001678">
    <property type="entry name" value="MeTrfase_RsmB-F_NOP2_dom"/>
</dbReference>
<dbReference type="InterPro" id="IPR023270">
    <property type="entry name" value="RCMT_NCL1"/>
</dbReference>
<dbReference type="SUPFAM" id="SSF53335">
    <property type="entry name" value="S-adenosyl-L-methionine-dependent methyltransferases"/>
    <property type="match status" value="1"/>
</dbReference>
<dbReference type="FunCoup" id="A0A6P6Y0J9">
    <property type="interactions" value="1996"/>
</dbReference>
<feature type="domain" description="SAM-dependent MTase RsmB/NOP-type" evidence="12">
    <location>
        <begin position="87"/>
        <end position="447"/>
    </location>
</feature>
<dbReference type="Proteomes" id="UP000515146">
    <property type="component" value="Unplaced"/>
</dbReference>
<feature type="region of interest" description="Disordered" evidence="11">
    <location>
        <begin position="718"/>
        <end position="781"/>
    </location>
</feature>
<feature type="region of interest" description="Disordered" evidence="11">
    <location>
        <begin position="456"/>
        <end position="490"/>
    </location>
</feature>
<evidence type="ECO:0000256" key="10">
    <source>
        <dbReference type="PROSITE-ProRule" id="PRU01023"/>
    </source>
</evidence>
<keyword evidence="6 10" id="KW-0949">S-adenosyl-L-methionine</keyword>
<keyword evidence="8 10" id="KW-0694">RNA-binding</keyword>
<comment type="subcellular location">
    <subcellularLocation>
        <location evidence="1">Nucleus</location>
    </subcellularLocation>
</comment>
<dbReference type="InterPro" id="IPR023267">
    <property type="entry name" value="RCMT"/>
</dbReference>
<feature type="compositionally biased region" description="Basic and acidic residues" evidence="11">
    <location>
        <begin position="24"/>
        <end position="40"/>
    </location>
</feature>
<feature type="binding site" evidence="10">
    <location>
        <position position="261"/>
    </location>
    <ligand>
        <name>S-adenosyl-L-methionine</name>
        <dbReference type="ChEBI" id="CHEBI:59789"/>
    </ligand>
</feature>
<feature type="binding site" evidence="10">
    <location>
        <position position="288"/>
    </location>
    <ligand>
        <name>S-adenosyl-L-methionine</name>
        <dbReference type="ChEBI" id="CHEBI:59789"/>
    </ligand>
</feature>
<keyword evidence="5 10" id="KW-0808">Transferase</keyword>
<accession>A0A6P6Y0J9</accession>
<evidence type="ECO:0000256" key="1">
    <source>
        <dbReference type="ARBA" id="ARBA00004123"/>
    </source>
</evidence>
<dbReference type="EC" id="2.1.1.203" evidence="2"/>
<dbReference type="GO" id="GO:0016428">
    <property type="term" value="F:tRNA (cytidine-5-)-methyltransferase activity"/>
    <property type="evidence" value="ECO:0007669"/>
    <property type="project" value="InterPro"/>
</dbReference>
<dbReference type="PROSITE" id="PS51686">
    <property type="entry name" value="SAM_MT_RSMB_NOP"/>
    <property type="match status" value="1"/>
</dbReference>
<protein>
    <recommendedName>
        <fullName evidence="2">tRNA (cytosine(34)-C(5))-methyltransferase</fullName>
        <ecNumber evidence="2">2.1.1.203</ecNumber>
    </recommendedName>
</protein>
<dbReference type="CTD" id="54888"/>
<evidence type="ECO:0000259" key="12">
    <source>
        <dbReference type="PROSITE" id="PS51686"/>
    </source>
</evidence>
<sequence>MDTSANNDKKHKRRKFKTKKQKKLERVNRTDDRDTNPRKNYSEIIKKNENFEDYYRNQKIIESDEEFAEFLKVLAEPLPTTFRISSFCQGQAQRMRDIIQSDYIKDFQSGNTELIDGKKLDISPIPWYPNKLAWTINLTKTEIRKSRTINLLHKFLICETETGDISRQEAVSMIPPLLLDIKPGQAVLDMCAAPGSKTAQIIEMLHQESGSTFISGDCKQNDVKYLDGLVVANDVDNRRCYMLAHQSKRLSSSCVVITNHDAANLPNFYKNDPVKGKTVLKFDRVLADVLCSGDGTFRKNYDVWTKWSAGNANNLHNIQIKIAKRGLELLAKDGIMAYSTCSLNPVENEAIVAALLNMAEGDLELVDASSFLPELKCYPGIDNWIVMDKDNHIVASPKEVPEKYLPQIRKTHFPPSNAAELNLKYCMRIMPHYQNTGGFFIALIRKKTDILCWEKESEGSSEKKNEEQQTNTTDDDNNNNNNKKNNLDKKNKYTGFREEPFYFLDENDEDWIALKSYFKFPVEFTANQLAHRCVQGKRRNIYYMTEKAADFIRMNKDMKIISGGVRVFNRTDVNHVCPYRITQEGIPSIFPYFIANLESFLPNNDEKSFTIVEVELDFFIELLKRQDIKVEQLDQPTQTMLSEIPSGCFIMYVRIRQDWNSEKSPKFILPMCVWRGKSLLRAYVAKNDRSHLLRLCGYEPISADTTIVKGENKRSLDIDDDDDDGCNNQKEFKNDDDDNIGMEKTNGNNQNHSCVEKRTKLDCHDDDDDDDGDNNGCNNKL</sequence>
<keyword evidence="3" id="KW-0820">tRNA-binding</keyword>
<dbReference type="InterPro" id="IPR049560">
    <property type="entry name" value="MeTrfase_RsmB-F_NOP2_cat"/>
</dbReference>
<dbReference type="Pfam" id="PF01189">
    <property type="entry name" value="Methyltr_RsmB-F"/>
    <property type="match status" value="1"/>
</dbReference>
<dbReference type="InterPro" id="IPR057286">
    <property type="entry name" value="PUA_NSUN2"/>
</dbReference>
<evidence type="ECO:0000256" key="6">
    <source>
        <dbReference type="ARBA" id="ARBA00022691"/>
    </source>
</evidence>
<keyword evidence="9" id="KW-0539">Nucleus</keyword>
<dbReference type="InterPro" id="IPR057285">
    <property type="entry name" value="Pre-PUA_NSUN2"/>
</dbReference>
<evidence type="ECO:0000256" key="5">
    <source>
        <dbReference type="ARBA" id="ARBA00022679"/>
    </source>
</evidence>
<dbReference type="PRINTS" id="PR02008">
    <property type="entry name" value="RCMTFAMILY"/>
</dbReference>
<dbReference type="PANTHER" id="PTHR22808">
    <property type="entry name" value="NCL1 YEAST -RELATED NOL1/NOP2/FMU SUN DOMAIN-CONTAINING"/>
    <property type="match status" value="1"/>
</dbReference>
<dbReference type="RefSeq" id="XP_027197819.1">
    <property type="nucleotide sequence ID" value="XM_027342018.1"/>
</dbReference>
<keyword evidence="4 10" id="KW-0489">Methyltransferase</keyword>
<dbReference type="KEGG" id="dpte:113792124"/>
<dbReference type="PRINTS" id="PR02011">
    <property type="entry name" value="RCMTNCL1"/>
</dbReference>
<evidence type="ECO:0000256" key="9">
    <source>
        <dbReference type="ARBA" id="ARBA00023242"/>
    </source>
</evidence>
<evidence type="ECO:0000313" key="14">
    <source>
        <dbReference type="RefSeq" id="XP_027197819.1"/>
    </source>
</evidence>
<organism evidence="13 14">
    <name type="scientific">Dermatophagoides pteronyssinus</name>
    <name type="common">European house dust mite</name>
    <dbReference type="NCBI Taxonomy" id="6956"/>
    <lineage>
        <taxon>Eukaryota</taxon>
        <taxon>Metazoa</taxon>
        <taxon>Ecdysozoa</taxon>
        <taxon>Arthropoda</taxon>
        <taxon>Chelicerata</taxon>
        <taxon>Arachnida</taxon>
        <taxon>Acari</taxon>
        <taxon>Acariformes</taxon>
        <taxon>Sarcoptiformes</taxon>
        <taxon>Astigmata</taxon>
        <taxon>Psoroptidia</taxon>
        <taxon>Analgoidea</taxon>
        <taxon>Pyroglyphidae</taxon>
        <taxon>Dermatophagoidinae</taxon>
        <taxon>Dermatophagoides</taxon>
    </lineage>
</organism>
<name>A0A6P6Y0J9_DERPT</name>
<gene>
    <name evidence="14" type="primary">LOC113792124</name>
</gene>
<evidence type="ECO:0000256" key="3">
    <source>
        <dbReference type="ARBA" id="ARBA00022555"/>
    </source>
</evidence>
<dbReference type="AlphaFoldDB" id="A0A6P6Y0J9"/>
<dbReference type="GO" id="GO:0005737">
    <property type="term" value="C:cytoplasm"/>
    <property type="evidence" value="ECO:0007669"/>
    <property type="project" value="TreeGrafter"/>
</dbReference>
<feature type="binding site" evidence="10">
    <location>
        <position position="234"/>
    </location>
    <ligand>
        <name>S-adenosyl-L-methionine</name>
        <dbReference type="ChEBI" id="CHEBI:59789"/>
    </ligand>
</feature>
<evidence type="ECO:0000256" key="7">
    <source>
        <dbReference type="ARBA" id="ARBA00022694"/>
    </source>
</evidence>
<dbReference type="OMA" id="QLFTEYV"/>
<evidence type="ECO:0000313" key="13">
    <source>
        <dbReference type="Proteomes" id="UP000515146"/>
    </source>
</evidence>